<dbReference type="NCBIfam" id="TIGR01131">
    <property type="entry name" value="ATP_synt_6_or_A"/>
    <property type="match status" value="1"/>
</dbReference>
<dbReference type="CTD" id="4508"/>
<keyword evidence="3" id="KW-0813">Transport</keyword>
<name>Q0Z883_9BILA</name>
<feature type="transmembrane region" description="Helical" evidence="12">
    <location>
        <begin position="12"/>
        <end position="30"/>
    </location>
</feature>
<dbReference type="PANTHER" id="PTHR11410:SF0">
    <property type="entry name" value="ATP SYNTHASE SUBUNIT A"/>
    <property type="match status" value="1"/>
</dbReference>
<protein>
    <recommendedName>
        <fullName evidence="11">ATP synthase subunit a</fullName>
    </recommendedName>
</protein>
<geneLocation type="mitochondrion" evidence="13"/>
<evidence type="ECO:0000256" key="6">
    <source>
        <dbReference type="ARBA" id="ARBA00022781"/>
    </source>
</evidence>
<dbReference type="GeneID" id="4177901"/>
<keyword evidence="10" id="KW-0066">ATP synthesis</keyword>
<keyword evidence="13" id="KW-0496">Mitochondrion</keyword>
<evidence type="ECO:0000256" key="11">
    <source>
        <dbReference type="RuleBase" id="RU004450"/>
    </source>
</evidence>
<dbReference type="GO" id="GO:0005743">
    <property type="term" value="C:mitochondrial inner membrane"/>
    <property type="evidence" value="ECO:0007669"/>
    <property type="project" value="UniProtKB-SubCell"/>
</dbReference>
<keyword evidence="4" id="KW-0138">CF(0)</keyword>
<evidence type="ECO:0000313" key="13">
    <source>
        <dbReference type="EMBL" id="ABG38305.1"/>
    </source>
</evidence>
<dbReference type="SUPFAM" id="SSF81336">
    <property type="entry name" value="F1F0 ATP synthase subunit A"/>
    <property type="match status" value="1"/>
</dbReference>
<evidence type="ECO:0000256" key="4">
    <source>
        <dbReference type="ARBA" id="ARBA00022547"/>
    </source>
</evidence>
<dbReference type="GO" id="GO:0045259">
    <property type="term" value="C:proton-transporting ATP synthase complex"/>
    <property type="evidence" value="ECO:0007669"/>
    <property type="project" value="UniProtKB-KW"/>
</dbReference>
<dbReference type="CDD" id="cd00310">
    <property type="entry name" value="ATP-synt_Fo_a_6"/>
    <property type="match status" value="1"/>
</dbReference>
<evidence type="ECO:0000256" key="10">
    <source>
        <dbReference type="ARBA" id="ARBA00023310"/>
    </source>
</evidence>
<organism evidence="13">
    <name type="scientific">Agamermis sp. BH-2006</name>
    <dbReference type="NCBI Taxonomy" id="390897"/>
    <lineage>
        <taxon>Eukaryota</taxon>
        <taxon>Metazoa</taxon>
        <taxon>Ecdysozoa</taxon>
        <taxon>Nematoda</taxon>
        <taxon>Enoplea</taxon>
        <taxon>Dorylaimia</taxon>
        <taxon>Mermithida</taxon>
        <taxon>Mermithoidea</taxon>
        <taxon>Mermithidae</taxon>
        <taxon>Agamermis</taxon>
    </lineage>
</organism>
<dbReference type="InterPro" id="IPR000568">
    <property type="entry name" value="ATP_synth_F0_asu"/>
</dbReference>
<keyword evidence="8" id="KW-0406">Ion transport</keyword>
<dbReference type="InterPro" id="IPR035908">
    <property type="entry name" value="F0_ATP_A_sf"/>
</dbReference>
<feature type="transmembrane region" description="Helical" evidence="12">
    <location>
        <begin position="60"/>
        <end position="77"/>
    </location>
</feature>
<dbReference type="Gene3D" id="1.20.120.220">
    <property type="entry name" value="ATP synthase, F0 complex, subunit A"/>
    <property type="match status" value="1"/>
</dbReference>
<accession>Q0Z883</accession>
<dbReference type="PANTHER" id="PTHR11410">
    <property type="entry name" value="ATP SYNTHASE SUBUNIT A"/>
    <property type="match status" value="1"/>
</dbReference>
<keyword evidence="7 12" id="KW-1133">Transmembrane helix</keyword>
<evidence type="ECO:0000256" key="5">
    <source>
        <dbReference type="ARBA" id="ARBA00022692"/>
    </source>
</evidence>
<evidence type="ECO:0000256" key="12">
    <source>
        <dbReference type="SAM" id="Phobius"/>
    </source>
</evidence>
<dbReference type="AlphaFoldDB" id="Q0Z883"/>
<gene>
    <name evidence="13" type="primary">atp6</name>
</gene>
<dbReference type="InterPro" id="IPR045083">
    <property type="entry name" value="ATP_synth_F0_asu_bact/mt"/>
</dbReference>
<feature type="transmembrane region" description="Helical" evidence="12">
    <location>
        <begin position="89"/>
        <end position="106"/>
    </location>
</feature>
<dbReference type="PRINTS" id="PR00123">
    <property type="entry name" value="ATPASEA"/>
</dbReference>
<evidence type="ECO:0000256" key="8">
    <source>
        <dbReference type="ARBA" id="ARBA00023065"/>
    </source>
</evidence>
<evidence type="ECO:0000256" key="2">
    <source>
        <dbReference type="ARBA" id="ARBA00006810"/>
    </source>
</evidence>
<keyword evidence="9 12" id="KW-0472">Membrane</keyword>
<dbReference type="RefSeq" id="YP_665488.1">
    <property type="nucleotide sequence ID" value="NC_008231.1"/>
</dbReference>
<comment type="subcellular location">
    <subcellularLocation>
        <location evidence="1">Membrane</location>
        <topology evidence="1">Multi-pass membrane protein</topology>
    </subcellularLocation>
    <subcellularLocation>
        <location evidence="11">Mitochondrion inner membrane</location>
        <topology evidence="11">Multi-pass membrane protein</topology>
    </subcellularLocation>
</comment>
<evidence type="ECO:0000256" key="9">
    <source>
        <dbReference type="ARBA" id="ARBA00023136"/>
    </source>
</evidence>
<dbReference type="Pfam" id="PF00119">
    <property type="entry name" value="ATP-synt_A"/>
    <property type="match status" value="1"/>
</dbReference>
<evidence type="ECO:0000256" key="1">
    <source>
        <dbReference type="ARBA" id="ARBA00004141"/>
    </source>
</evidence>
<sequence>MILMSPFHSLNLSFSMLPMILVFVALMFMSYKLKNKIIYTIVMLNMLGLIPEFWSPTSYLWGNMLMGFFTWMLYSMNKIFNNFKFWSSHMLPIGSPLFLWSFLVILELLSQMIRPLTLSLRLTCNLMTGHVMLSLIMSSKHMILFLFVIMLFEMCVAVIQSVVFNLLLDSYKFE</sequence>
<evidence type="ECO:0000256" key="3">
    <source>
        <dbReference type="ARBA" id="ARBA00022448"/>
    </source>
</evidence>
<evidence type="ECO:0000256" key="7">
    <source>
        <dbReference type="ARBA" id="ARBA00022989"/>
    </source>
</evidence>
<keyword evidence="6" id="KW-0375">Hydrogen ion transport</keyword>
<comment type="similarity">
    <text evidence="2">Belongs to the ATPase A chain family.</text>
</comment>
<reference evidence="13" key="1">
    <citation type="submission" date="2006-05" db="EMBL/GenBank/DDBJ databases">
        <title>Complete mitochondrial genome of a new pillbug parasite nematode.</title>
        <authorList>
            <person name="Hyman B."/>
            <person name="Tang S."/>
        </authorList>
    </citation>
    <scope>NUCLEOTIDE SEQUENCE</scope>
    <source>
        <strain evidence="13">Riverside</strain>
    </source>
</reference>
<feature type="transmembrane region" description="Helical" evidence="12">
    <location>
        <begin position="143"/>
        <end position="168"/>
    </location>
</feature>
<dbReference type="EMBL" id="DQ665656">
    <property type="protein sequence ID" value="ABG38305.1"/>
    <property type="molecule type" value="Genomic_DNA"/>
</dbReference>
<dbReference type="GO" id="GO:0046933">
    <property type="term" value="F:proton-transporting ATP synthase activity, rotational mechanism"/>
    <property type="evidence" value="ECO:0007669"/>
    <property type="project" value="TreeGrafter"/>
</dbReference>
<keyword evidence="5 12" id="KW-0812">Transmembrane</keyword>
<proteinExistence type="inferred from homology"/>